<accession>A0A1X9NFB4</accession>
<dbReference type="STRING" id="716816.BST96_08850"/>
<dbReference type="AlphaFoldDB" id="A0A1X9NFB4"/>
<gene>
    <name evidence="8" type="ORF">BST96_08850</name>
</gene>
<name>A0A1X9NFB4_9GAMM</name>
<evidence type="ECO:0000256" key="6">
    <source>
        <dbReference type="ARBA" id="ARBA00022691"/>
    </source>
</evidence>
<dbReference type="InterPro" id="IPR003358">
    <property type="entry name" value="tRNA_(Gua-N-7)_MeTrfase_Trmb"/>
</dbReference>
<keyword evidence="5 8" id="KW-0808">Transferase</keyword>
<dbReference type="Proteomes" id="UP000193450">
    <property type="component" value="Chromosome"/>
</dbReference>
<dbReference type="PANTHER" id="PTHR23417">
    <property type="entry name" value="3-DEOXY-D-MANNO-OCTULOSONIC-ACID TRANSFERASE/TRNA GUANINE-N 7 - -METHYLTRANSFERASE"/>
    <property type="match status" value="1"/>
</dbReference>
<evidence type="ECO:0000256" key="5">
    <source>
        <dbReference type="ARBA" id="ARBA00022679"/>
    </source>
</evidence>
<sequence length="228" mass="26008">MTVPNSRIITSNQAGIHDSLEPVVRRHLNSRFRRPYPDYSLEVFEQAEQRASQYQGNLILDSYCGVGESTVNLARQYPEALVIGIDKSVVRLAKHDEHYRQSGVDNYLLLRADVDDFWRLAVDANWQLARHCVFYPNPWPKSSQLKRRVHGSPLFPSLLALKGEVELRSNWPVYVQEFAAALEIAGFSAKSKPFTPEPVITPFERKYGESGQVLWRCICDLDRGFGGL</sequence>
<reference evidence="8 9" key="1">
    <citation type="submission" date="2016-11" db="EMBL/GenBank/DDBJ databases">
        <title>Trade-off between light-utilization and light-protection in marine flavobacteria.</title>
        <authorList>
            <person name="Kumagai Y."/>
        </authorList>
    </citation>
    <scope>NUCLEOTIDE SEQUENCE [LARGE SCALE GENOMIC DNA]</scope>
    <source>
        <strain evidence="8 9">NBRC 107125</strain>
    </source>
</reference>
<evidence type="ECO:0000256" key="2">
    <source>
        <dbReference type="ARBA" id="ARBA00003015"/>
    </source>
</evidence>
<dbReference type="OrthoDB" id="9809889at2"/>
<organism evidence="8 9">
    <name type="scientific">Oceanicoccus sagamiensis</name>
    <dbReference type="NCBI Taxonomy" id="716816"/>
    <lineage>
        <taxon>Bacteria</taxon>
        <taxon>Pseudomonadati</taxon>
        <taxon>Pseudomonadota</taxon>
        <taxon>Gammaproteobacteria</taxon>
        <taxon>Cellvibrionales</taxon>
        <taxon>Spongiibacteraceae</taxon>
        <taxon>Oceanicoccus</taxon>
    </lineage>
</organism>
<evidence type="ECO:0000313" key="9">
    <source>
        <dbReference type="Proteomes" id="UP000193450"/>
    </source>
</evidence>
<dbReference type="PANTHER" id="PTHR23417:SF14">
    <property type="entry name" value="PENTACOTRIPEPTIDE-REPEAT REGION OF PRORP DOMAIN-CONTAINING PROTEIN"/>
    <property type="match status" value="1"/>
</dbReference>
<keyword evidence="9" id="KW-1185">Reference proteome</keyword>
<dbReference type="GO" id="GO:0043527">
    <property type="term" value="C:tRNA methyltransferase complex"/>
    <property type="evidence" value="ECO:0007669"/>
    <property type="project" value="TreeGrafter"/>
</dbReference>
<proteinExistence type="predicted"/>
<evidence type="ECO:0000256" key="4">
    <source>
        <dbReference type="ARBA" id="ARBA00022603"/>
    </source>
</evidence>
<keyword evidence="7" id="KW-0819">tRNA processing</keyword>
<dbReference type="Gene3D" id="3.40.50.150">
    <property type="entry name" value="Vaccinia Virus protein VP39"/>
    <property type="match status" value="1"/>
</dbReference>
<keyword evidence="4 8" id="KW-0489">Methyltransferase</keyword>
<evidence type="ECO:0000256" key="1">
    <source>
        <dbReference type="ARBA" id="ARBA00000142"/>
    </source>
</evidence>
<dbReference type="GO" id="GO:0008176">
    <property type="term" value="F:tRNA (guanine(46)-N7)-methyltransferase activity"/>
    <property type="evidence" value="ECO:0007669"/>
    <property type="project" value="UniProtKB-EC"/>
</dbReference>
<dbReference type="EMBL" id="CP019343">
    <property type="protein sequence ID" value="ARN74219.1"/>
    <property type="molecule type" value="Genomic_DNA"/>
</dbReference>
<comment type="catalytic activity">
    <reaction evidence="1">
        <text>guanosine(46) in tRNA + S-adenosyl-L-methionine = N(7)-methylguanosine(46) in tRNA + S-adenosyl-L-homocysteine</text>
        <dbReference type="Rhea" id="RHEA:42708"/>
        <dbReference type="Rhea" id="RHEA-COMP:10188"/>
        <dbReference type="Rhea" id="RHEA-COMP:10189"/>
        <dbReference type="ChEBI" id="CHEBI:57856"/>
        <dbReference type="ChEBI" id="CHEBI:59789"/>
        <dbReference type="ChEBI" id="CHEBI:74269"/>
        <dbReference type="ChEBI" id="CHEBI:74480"/>
        <dbReference type="EC" id="2.1.1.33"/>
    </reaction>
</comment>
<evidence type="ECO:0000256" key="3">
    <source>
        <dbReference type="ARBA" id="ARBA00011977"/>
    </source>
</evidence>
<dbReference type="SUPFAM" id="SSF53335">
    <property type="entry name" value="S-adenosyl-L-methionine-dependent methyltransferases"/>
    <property type="match status" value="1"/>
</dbReference>
<keyword evidence="6" id="KW-0949">S-adenosyl-L-methionine</keyword>
<evidence type="ECO:0000313" key="8">
    <source>
        <dbReference type="EMBL" id="ARN74219.1"/>
    </source>
</evidence>
<dbReference type="KEGG" id="osg:BST96_08850"/>
<protein>
    <recommendedName>
        <fullName evidence="3">tRNA (guanine(46)-N(7))-methyltransferase</fullName>
        <ecNumber evidence="3">2.1.1.33</ecNumber>
    </recommendedName>
</protein>
<dbReference type="PROSITE" id="PS51625">
    <property type="entry name" value="SAM_MT_TRMB"/>
    <property type="match status" value="1"/>
</dbReference>
<evidence type="ECO:0000256" key="7">
    <source>
        <dbReference type="ARBA" id="ARBA00022694"/>
    </source>
</evidence>
<dbReference type="InterPro" id="IPR029063">
    <property type="entry name" value="SAM-dependent_MTases_sf"/>
</dbReference>
<dbReference type="EC" id="2.1.1.33" evidence="3"/>
<dbReference type="Pfam" id="PF02390">
    <property type="entry name" value="Methyltransf_4"/>
    <property type="match status" value="1"/>
</dbReference>
<comment type="function">
    <text evidence="2">Catalyzes the formation of N(7)-methylguanine at position 46 (m7G46) in tRNA.</text>
</comment>